<evidence type="ECO:0000256" key="2">
    <source>
        <dbReference type="SAM" id="Phobius"/>
    </source>
</evidence>
<dbReference type="Pfam" id="PF03929">
    <property type="entry name" value="PepSY_TM"/>
    <property type="match status" value="1"/>
</dbReference>
<dbReference type="PANTHER" id="PTHR34219:SF3">
    <property type="entry name" value="BLL7967 PROTEIN"/>
    <property type="match status" value="1"/>
</dbReference>
<dbReference type="AlphaFoldDB" id="A0A5B8W1P9"/>
<protein>
    <submittedName>
        <fullName evidence="3">PepSY domain-containing protein</fullName>
    </submittedName>
</protein>
<dbReference type="EMBL" id="CP042437">
    <property type="protein sequence ID" value="QEC77950.1"/>
    <property type="molecule type" value="Genomic_DNA"/>
</dbReference>
<keyword evidence="2" id="KW-0812">Transmembrane</keyword>
<evidence type="ECO:0000256" key="1">
    <source>
        <dbReference type="SAM" id="MobiDB-lite"/>
    </source>
</evidence>
<keyword evidence="4" id="KW-1185">Reference proteome</keyword>
<dbReference type="OrthoDB" id="111691at2"/>
<organism evidence="3 4">
    <name type="scientific">Mucilaginibacter ginsenosidivorax</name>
    <dbReference type="NCBI Taxonomy" id="862126"/>
    <lineage>
        <taxon>Bacteria</taxon>
        <taxon>Pseudomonadati</taxon>
        <taxon>Bacteroidota</taxon>
        <taxon>Sphingobacteriia</taxon>
        <taxon>Sphingobacteriales</taxon>
        <taxon>Sphingobacteriaceae</taxon>
        <taxon>Mucilaginibacter</taxon>
    </lineage>
</organism>
<dbReference type="InterPro" id="IPR005625">
    <property type="entry name" value="PepSY-ass_TM"/>
</dbReference>
<feature type="transmembrane region" description="Helical" evidence="2">
    <location>
        <begin position="213"/>
        <end position="239"/>
    </location>
</feature>
<evidence type="ECO:0000313" key="4">
    <source>
        <dbReference type="Proteomes" id="UP000321362"/>
    </source>
</evidence>
<keyword evidence="2" id="KW-1133">Transmembrane helix</keyword>
<dbReference type="PANTHER" id="PTHR34219">
    <property type="entry name" value="IRON-REGULATED INNER MEMBRANE PROTEIN-RELATED"/>
    <property type="match status" value="1"/>
</dbReference>
<name>A0A5B8W1P9_9SPHI</name>
<accession>A0A5B8W1P9</accession>
<proteinExistence type="predicted"/>
<reference evidence="3 4" key="1">
    <citation type="journal article" date="2013" name="J. Microbiol.">
        <title>Mucilaginibacter ginsenosidivorax sp. nov., with ginsenoside converting activity isolated from sediment.</title>
        <authorList>
            <person name="Kim J.K."/>
            <person name="Choi T.E."/>
            <person name="Liu Q.M."/>
            <person name="Park H.Y."/>
            <person name="Yi T.H."/>
            <person name="Yoon M.H."/>
            <person name="Kim S.C."/>
            <person name="Im W.T."/>
        </authorList>
    </citation>
    <scope>NUCLEOTIDE SEQUENCE [LARGE SCALE GENOMIC DNA]</scope>
    <source>
        <strain evidence="3 4">KHI28</strain>
    </source>
</reference>
<sequence length="403" mass="44569">MKVFFRTIHLYLSLAAGIVIFCSCLTGTMLVFEKEIEHTLHPKLYYVRAAATRVPLEQMINAALKQVPKAKLASAMVYNDAARTVEIGLIVPEKKGKKGSAAQAEKGRPAAAQGDKDKKTKEADRANLSVFVNPYTGQVTGQYSRRQSFLYSAEMFHRFLLAGKDSLGDWVVSISTLLFLFILITGVILWWPKTKNVMKQRLKIKWGGSTKRLVHDLHLVTGFYTSIFLIVIALTGLIMTFKLANQALFAITGSKLVKEQPKTPQSKYQAGAKALKVDAALQAVAAQTALADYYTVRVPKDSLAVYSINILPKGAVETTADTYYVDQYSGGIAGAQLFAAKSLGQRVRAYVKPVHTGSVYGLPTKIISFVVCLLSLIFPVTGVMMWLNRTRKKTKTYRKLELV</sequence>
<dbReference type="RefSeq" id="WP_147056118.1">
    <property type="nucleotide sequence ID" value="NZ_CP042437.1"/>
</dbReference>
<feature type="transmembrane region" description="Helical" evidence="2">
    <location>
        <begin position="170"/>
        <end position="192"/>
    </location>
</feature>
<dbReference type="Proteomes" id="UP000321362">
    <property type="component" value="Chromosome"/>
</dbReference>
<gene>
    <name evidence="3" type="ORF">FSB76_19145</name>
</gene>
<feature type="region of interest" description="Disordered" evidence="1">
    <location>
        <begin position="98"/>
        <end position="122"/>
    </location>
</feature>
<feature type="transmembrane region" description="Helical" evidence="2">
    <location>
        <begin position="366"/>
        <end position="387"/>
    </location>
</feature>
<feature type="transmembrane region" description="Helical" evidence="2">
    <location>
        <begin position="12"/>
        <end position="32"/>
    </location>
</feature>
<dbReference type="KEGG" id="mgk:FSB76_19145"/>
<evidence type="ECO:0000313" key="3">
    <source>
        <dbReference type="EMBL" id="QEC77950.1"/>
    </source>
</evidence>
<dbReference type="PROSITE" id="PS51257">
    <property type="entry name" value="PROKAR_LIPOPROTEIN"/>
    <property type="match status" value="1"/>
</dbReference>
<keyword evidence="2" id="KW-0472">Membrane</keyword>